<evidence type="ECO:0000313" key="3">
    <source>
        <dbReference type="EMBL" id="MFD2069489.1"/>
    </source>
</evidence>
<proteinExistence type="predicted"/>
<dbReference type="RefSeq" id="WP_229962512.1">
    <property type="nucleotide sequence ID" value="NZ_JAJJWI010000024.1"/>
</dbReference>
<dbReference type="Pfam" id="PF22624">
    <property type="entry name" value="AASDHPPT_N"/>
    <property type="match status" value="1"/>
</dbReference>
<gene>
    <name evidence="3" type="ORF">ACFSKU_21595</name>
</gene>
<dbReference type="EMBL" id="JBHUHV010000064">
    <property type="protein sequence ID" value="MFD2069489.1"/>
    <property type="molecule type" value="Genomic_DNA"/>
</dbReference>
<evidence type="ECO:0000256" key="1">
    <source>
        <dbReference type="ARBA" id="ARBA00022679"/>
    </source>
</evidence>
<keyword evidence="1 3" id="KW-0808">Transferase</keyword>
<dbReference type="GO" id="GO:0016740">
    <property type="term" value="F:transferase activity"/>
    <property type="evidence" value="ECO:0007669"/>
    <property type="project" value="UniProtKB-KW"/>
</dbReference>
<dbReference type="PANTHER" id="PTHR12215:SF10">
    <property type="entry name" value="L-AMINOADIPATE-SEMIALDEHYDE DEHYDROGENASE-PHOSPHOPANTETHEINYL TRANSFERASE"/>
    <property type="match status" value="1"/>
</dbReference>
<feature type="domain" description="4'-phosphopantetheinyl transferase N-terminal" evidence="2">
    <location>
        <begin position="28"/>
        <end position="109"/>
    </location>
</feature>
<dbReference type="Proteomes" id="UP001597369">
    <property type="component" value="Unassembled WGS sequence"/>
</dbReference>
<comment type="caution">
    <text evidence="3">The sequence shown here is derived from an EMBL/GenBank/DDBJ whole genome shotgun (WGS) entry which is preliminary data.</text>
</comment>
<dbReference type="PANTHER" id="PTHR12215">
    <property type="entry name" value="PHOSPHOPANTETHEINE TRANSFERASE"/>
    <property type="match status" value="1"/>
</dbReference>
<dbReference type="InterPro" id="IPR037143">
    <property type="entry name" value="4-PPantetheinyl_Trfase_dom_sf"/>
</dbReference>
<sequence length="237" mass="27554">MLEKPIYHLAEHEVHLWYFKTDRYFSSSMESALQYLDAKEFQRYERLLNPIKRHQFVLGRALLKQVLSWYLGGSAKEIQLLYTKEQKPYLKGDFAFNLAHSGRHVLIAVARHAIGVDVQVEETIQVEHVFQGLSVLEQQRVQRDELYRYWVLKEALWKADNNQSDPGPLLDAITPCLEQANDTFSFLLDFWCAAYLSPSQELHMGLVVDDQHPVCMLNGKPLEIEMIENLATSSRML</sequence>
<name>A0ABW4X3D0_9BACT</name>
<reference evidence="4" key="1">
    <citation type="journal article" date="2019" name="Int. J. Syst. Evol. Microbiol.">
        <title>The Global Catalogue of Microorganisms (GCM) 10K type strain sequencing project: providing services to taxonomists for standard genome sequencing and annotation.</title>
        <authorList>
            <consortium name="The Broad Institute Genomics Platform"/>
            <consortium name="The Broad Institute Genome Sequencing Center for Infectious Disease"/>
            <person name="Wu L."/>
            <person name="Ma J."/>
        </authorList>
    </citation>
    <scope>NUCLEOTIDE SEQUENCE [LARGE SCALE GENOMIC DNA]</scope>
    <source>
        <strain evidence="4">JCM 16545</strain>
    </source>
</reference>
<evidence type="ECO:0000259" key="2">
    <source>
        <dbReference type="Pfam" id="PF22624"/>
    </source>
</evidence>
<evidence type="ECO:0000313" key="4">
    <source>
        <dbReference type="Proteomes" id="UP001597369"/>
    </source>
</evidence>
<accession>A0ABW4X3D0</accession>
<organism evidence="3 4">
    <name type="scientific">Pontibacter silvestris</name>
    <dbReference type="NCBI Taxonomy" id="2305183"/>
    <lineage>
        <taxon>Bacteria</taxon>
        <taxon>Pseudomonadati</taxon>
        <taxon>Bacteroidota</taxon>
        <taxon>Cytophagia</taxon>
        <taxon>Cytophagales</taxon>
        <taxon>Hymenobacteraceae</taxon>
        <taxon>Pontibacter</taxon>
    </lineage>
</organism>
<dbReference type="InterPro" id="IPR055066">
    <property type="entry name" value="AASDHPPT_N"/>
</dbReference>
<keyword evidence="4" id="KW-1185">Reference proteome</keyword>
<dbReference type="Gene3D" id="3.90.470.20">
    <property type="entry name" value="4'-phosphopantetheinyl transferase domain"/>
    <property type="match status" value="1"/>
</dbReference>
<dbReference type="SUPFAM" id="SSF56214">
    <property type="entry name" value="4'-phosphopantetheinyl transferase"/>
    <property type="match status" value="2"/>
</dbReference>
<protein>
    <submittedName>
        <fullName evidence="3">4'-phosphopantetheinyl transferase family protein</fullName>
    </submittedName>
</protein>
<dbReference type="InterPro" id="IPR050559">
    <property type="entry name" value="P-Pant_transferase_sf"/>
</dbReference>